<dbReference type="PANTHER" id="PTHR34473:SF3">
    <property type="entry name" value="TRANSMEMBRANE PROTEIN-RELATED"/>
    <property type="match status" value="1"/>
</dbReference>
<evidence type="ECO:0000313" key="4">
    <source>
        <dbReference type="Proteomes" id="UP000199603"/>
    </source>
</evidence>
<feature type="transmembrane region" description="Helical" evidence="1">
    <location>
        <begin position="25"/>
        <end position="44"/>
    </location>
</feature>
<name>A0A1G6YR76_9GAMM</name>
<dbReference type="InterPro" id="IPR005182">
    <property type="entry name" value="YdbS-like_PH"/>
</dbReference>
<evidence type="ECO:0000259" key="2">
    <source>
        <dbReference type="Pfam" id="PF03703"/>
    </source>
</evidence>
<evidence type="ECO:0000313" key="3">
    <source>
        <dbReference type="EMBL" id="SDD92167.1"/>
    </source>
</evidence>
<protein>
    <recommendedName>
        <fullName evidence="2">YdbS-like PH domain-containing protein</fullName>
    </recommendedName>
</protein>
<evidence type="ECO:0000256" key="1">
    <source>
        <dbReference type="SAM" id="Phobius"/>
    </source>
</evidence>
<sequence length="166" mass="18074">MSESVEALAVSGAADLKPLAPQARWGFHLGWAITALVPLLPVAVLSRAKDIEGPELLALLGGLFLALQFAAFLFARASYRRTRYALDAEGLLIVRGVIWQSETRVPRSRVQHTDLNRGPIDRWLGLAELRVHTAGTRLAAVSLGGLSEDEARRLRNDLLGEDDDAV</sequence>
<gene>
    <name evidence="3" type="ORF">SAMN04488509_110104</name>
</gene>
<dbReference type="EMBL" id="FNAG01000010">
    <property type="protein sequence ID" value="SDD92167.1"/>
    <property type="molecule type" value="Genomic_DNA"/>
</dbReference>
<dbReference type="STRING" id="265719.SAMN04488509_110104"/>
<organism evidence="3 4">
    <name type="scientific">Aquimonas voraii</name>
    <dbReference type="NCBI Taxonomy" id="265719"/>
    <lineage>
        <taxon>Bacteria</taxon>
        <taxon>Pseudomonadati</taxon>
        <taxon>Pseudomonadota</taxon>
        <taxon>Gammaproteobacteria</taxon>
        <taxon>Lysobacterales</taxon>
        <taxon>Lysobacteraceae</taxon>
        <taxon>Aquimonas</taxon>
    </lineage>
</organism>
<dbReference type="Proteomes" id="UP000199603">
    <property type="component" value="Unassembled WGS sequence"/>
</dbReference>
<dbReference type="AlphaFoldDB" id="A0A1G6YR76"/>
<dbReference type="OrthoDB" id="1750577at2"/>
<feature type="domain" description="YdbS-like PH" evidence="2">
    <location>
        <begin position="79"/>
        <end position="156"/>
    </location>
</feature>
<dbReference type="Pfam" id="PF03703">
    <property type="entry name" value="bPH_2"/>
    <property type="match status" value="1"/>
</dbReference>
<dbReference type="RefSeq" id="WP_091244185.1">
    <property type="nucleotide sequence ID" value="NZ_FNAG01000010.1"/>
</dbReference>
<reference evidence="3 4" key="1">
    <citation type="submission" date="2016-10" db="EMBL/GenBank/DDBJ databases">
        <authorList>
            <person name="de Groot N.N."/>
        </authorList>
    </citation>
    <scope>NUCLEOTIDE SEQUENCE [LARGE SCALE GENOMIC DNA]</scope>
    <source>
        <strain evidence="3 4">DSM 16957</strain>
    </source>
</reference>
<dbReference type="PANTHER" id="PTHR34473">
    <property type="entry name" value="UPF0699 TRANSMEMBRANE PROTEIN YDBS"/>
    <property type="match status" value="1"/>
</dbReference>
<keyword evidence="1" id="KW-1133">Transmembrane helix</keyword>
<proteinExistence type="predicted"/>
<keyword evidence="4" id="KW-1185">Reference proteome</keyword>
<keyword evidence="1" id="KW-0472">Membrane</keyword>
<keyword evidence="1" id="KW-0812">Transmembrane</keyword>
<accession>A0A1G6YR76</accession>
<feature type="transmembrane region" description="Helical" evidence="1">
    <location>
        <begin position="56"/>
        <end position="75"/>
    </location>
</feature>